<keyword evidence="8" id="KW-1185">Reference proteome</keyword>
<evidence type="ECO:0000313" key="8">
    <source>
        <dbReference type="Proteomes" id="UP000831786"/>
    </source>
</evidence>
<organism evidence="7 8">
    <name type="scientific">Leucobacter allii</name>
    <dbReference type="NCBI Taxonomy" id="2932247"/>
    <lineage>
        <taxon>Bacteria</taxon>
        <taxon>Bacillati</taxon>
        <taxon>Actinomycetota</taxon>
        <taxon>Actinomycetes</taxon>
        <taxon>Micrococcales</taxon>
        <taxon>Microbacteriaceae</taxon>
        <taxon>Leucobacter</taxon>
    </lineage>
</organism>
<dbReference type="InterPro" id="IPR008984">
    <property type="entry name" value="SMAD_FHA_dom_sf"/>
</dbReference>
<dbReference type="Gene3D" id="3.40.50.300">
    <property type="entry name" value="P-loop containing nucleotide triphosphate hydrolases"/>
    <property type="match status" value="3"/>
</dbReference>
<evidence type="ECO:0000256" key="3">
    <source>
        <dbReference type="ARBA" id="ARBA00022840"/>
    </source>
</evidence>
<keyword evidence="2 4" id="KW-0547">Nucleotide-binding</keyword>
<feature type="binding site" evidence="4">
    <location>
        <begin position="705"/>
        <end position="712"/>
    </location>
    <ligand>
        <name>ATP</name>
        <dbReference type="ChEBI" id="CHEBI:30616"/>
    </ligand>
</feature>
<sequence length="1525" mass="159234">MRLLLTLALPDGRTHDVALSCDVTATVADAARTLVRAGIGTDHQLVTAVRSRAAPVTLRGRPAAGAPPRLLDPASPIGSSGLRSGWIVEPVLEFGAHGGARRMIGAVGSVEVLSGRHTGTRYSLVPGENLIGRDRACRVHLSDPSVSRRHAVVAASAGLELADLGAANGVLRDGRPVGLARIDAATTFQLGEVEIRITPGPPAEAVPYLPHRIPHVRAPRIDPRFPRSERELPDPPERPAPGRFPVLAALAPLLLGGAMYAVTRSPLSLVLVALSPLMMIGSWWDARLGTRRRLRRETRRFDAALAVERAELTELRAREIAVRAAEAPTLPDIARAIRERGELLWTRRPEHDAYLEVRLGEGARPSRTAIVLPPRAGTAAAPWALLRGVAEEFRAVEPVPVLERLDRCGSLGIAGPAFWAAGLARSLVLQLAGLHSPEELGLCCFAGPEHAGEWDWLKWLPHAGTAGPLPGGRLADDAAGSRRLLAVLEGTLVERRARTGAAEAVRARLEPERADDAPGAAARDLPTVPTILVLVLPGARADPSRLIALAEDGPDRGIHLIWVGAARTELPAACRTFVEVDDARAVVSFVRTAETVPLQRWEHLEAPAALELARSLAPVEDAGARALDESDLPASVALRQLHEVDLLGGASAIARAWAASGTLVSRWTRGSEREPPALAAVVGQGADGPTTIDLRAQGPHALVGGTTGSGKSEFLQSWIMSLAARIGPDRLTFLLVDYKGGAAFAECADLPHAVGLVTDLGPHLVRRALTSLRAELRHREELLAAHGAKDLLAMERRSDPAAPPVLVIVIDEFAALAREIPEFVDGVIDIAQRGRSLGLHLIMATQRPAGVISDNLRANTNLRIALRVADASDSRDVLGVADAASFDATTPGRGAIVSGPGRIDRFQTGYLGGRSGASPLASRIEVRSLGLAEGRPWDIPPEPAEAAGTRARPARDIAILRDGIAAAARLAGLRAPRRPWLDELPRIVDLGAIAACTVRAGPADAADPAGDPAADPAADPELGDAVTIGLRDEPAAQARSPLVVDLEDAGHLAVFGASGTGKTSALCTLAVALSRGADRRPVELYAIDAAGGALDAIAGLPTVGAVAPLADAELVGRILRRLLAVIAERGPRFSAARAAGLPAYRATPGGGREPRVVLLVDGFDAFRHAAEAVGGDATIRMLQEIMTTGRSHGVHVVLTAERAAAVPAALAASVGRRIVLRLANPHDYAALGLPVDALDDAGPGRGVLAGAREEIQIALVGGRPELAAQAEALDALGAELGQRGVPAAFAVRNAPRRIPLAELPAETGGRPVVGIDTRDFRPVGMPTEGLVVISGPPGSGQSTAAGSAVAALRRWSGLRGERIETTLLSCADGGLLAAQDWDRAASGTEEVRTLGEALLAALGAGPAPGARGVIVVERPTDVEGTAALPVLVALAKAARRARALVVFEFEQGAAAGIWELFTALRQPRWGIALQPDAAESQTPFRESFGRVSRADFPPGRGFAVEGGRLTPVHIAAPWGEPGAAP</sequence>
<feature type="domain" description="FHA" evidence="5">
    <location>
        <begin position="129"/>
        <end position="177"/>
    </location>
</feature>
<dbReference type="RefSeq" id="WP_244726810.1">
    <property type="nucleotide sequence ID" value="NZ_CP095045.1"/>
</dbReference>
<feature type="binding site" evidence="4">
    <location>
        <begin position="1056"/>
        <end position="1063"/>
    </location>
    <ligand>
        <name>ATP</name>
        <dbReference type="ChEBI" id="CHEBI:30616"/>
    </ligand>
</feature>
<evidence type="ECO:0000313" key="7">
    <source>
        <dbReference type="EMBL" id="UOQ56477.1"/>
    </source>
</evidence>
<protein>
    <submittedName>
        <fullName evidence="7">FHA domain-containing protein</fullName>
    </submittedName>
</protein>
<dbReference type="SMART" id="SM00240">
    <property type="entry name" value="FHA"/>
    <property type="match status" value="1"/>
</dbReference>
<evidence type="ECO:0000256" key="1">
    <source>
        <dbReference type="ARBA" id="ARBA00022553"/>
    </source>
</evidence>
<dbReference type="InterPro" id="IPR002543">
    <property type="entry name" value="FtsK_dom"/>
</dbReference>
<dbReference type="PROSITE" id="PS50006">
    <property type="entry name" value="FHA_DOMAIN"/>
    <property type="match status" value="1"/>
</dbReference>
<dbReference type="Proteomes" id="UP000831786">
    <property type="component" value="Chromosome"/>
</dbReference>
<keyword evidence="1" id="KW-0597">Phosphoprotein</keyword>
<name>A0ABY4FK19_9MICO</name>
<dbReference type="EMBL" id="CP095045">
    <property type="protein sequence ID" value="UOQ56477.1"/>
    <property type="molecule type" value="Genomic_DNA"/>
</dbReference>
<feature type="domain" description="FtsK" evidence="6">
    <location>
        <begin position="687"/>
        <end position="875"/>
    </location>
</feature>
<evidence type="ECO:0000256" key="2">
    <source>
        <dbReference type="ARBA" id="ARBA00022741"/>
    </source>
</evidence>
<dbReference type="InterPro" id="IPR027417">
    <property type="entry name" value="P-loop_NTPase"/>
</dbReference>
<dbReference type="Pfam" id="PF01580">
    <property type="entry name" value="FtsK_SpoIIIE"/>
    <property type="match status" value="2"/>
</dbReference>
<dbReference type="CDD" id="cd01127">
    <property type="entry name" value="TrwB_TraG_TraD_VirD4"/>
    <property type="match status" value="1"/>
</dbReference>
<accession>A0ABY4FK19</accession>
<proteinExistence type="predicted"/>
<evidence type="ECO:0000259" key="5">
    <source>
        <dbReference type="PROSITE" id="PS50006"/>
    </source>
</evidence>
<dbReference type="InterPro" id="IPR000253">
    <property type="entry name" value="FHA_dom"/>
</dbReference>
<dbReference type="SMART" id="SM00382">
    <property type="entry name" value="AAA"/>
    <property type="match status" value="3"/>
</dbReference>
<dbReference type="PROSITE" id="PS50901">
    <property type="entry name" value="FTSK"/>
    <property type="match status" value="2"/>
</dbReference>
<gene>
    <name evidence="7" type="ORF">MUN78_12425</name>
</gene>
<dbReference type="CDD" id="cd00060">
    <property type="entry name" value="FHA"/>
    <property type="match status" value="1"/>
</dbReference>
<dbReference type="Gene3D" id="2.60.200.20">
    <property type="match status" value="1"/>
</dbReference>
<dbReference type="PANTHER" id="PTHR22683">
    <property type="entry name" value="SPORULATION PROTEIN RELATED"/>
    <property type="match status" value="1"/>
</dbReference>
<dbReference type="InterPro" id="IPR032030">
    <property type="entry name" value="YscD_cytoplasmic_dom"/>
</dbReference>
<dbReference type="InterPro" id="IPR003593">
    <property type="entry name" value="AAA+_ATPase"/>
</dbReference>
<keyword evidence="3 4" id="KW-0067">ATP-binding</keyword>
<dbReference type="InterPro" id="IPR050206">
    <property type="entry name" value="FtsK/SpoIIIE/SftA"/>
</dbReference>
<reference evidence="7 8" key="1">
    <citation type="submission" date="2022-04" db="EMBL/GenBank/DDBJ databases">
        <title>Leucobacter sp. isolated from rhizosphere of garlic.</title>
        <authorList>
            <person name="Won M."/>
            <person name="Lee C.-M."/>
            <person name="Woen H.-Y."/>
            <person name="Kwon S.-W."/>
        </authorList>
    </citation>
    <scope>NUCLEOTIDE SEQUENCE [LARGE SCALE GENOMIC DNA]</scope>
    <source>
        <strain evidence="7 8">H21R-40</strain>
    </source>
</reference>
<dbReference type="SUPFAM" id="SSF49879">
    <property type="entry name" value="SMAD/FHA domain"/>
    <property type="match status" value="1"/>
</dbReference>
<dbReference type="PANTHER" id="PTHR22683:SF1">
    <property type="entry name" value="TYPE VII SECRETION SYSTEM PROTEIN ESSC"/>
    <property type="match status" value="1"/>
</dbReference>
<evidence type="ECO:0000256" key="4">
    <source>
        <dbReference type="PROSITE-ProRule" id="PRU00289"/>
    </source>
</evidence>
<feature type="domain" description="FtsK" evidence="6">
    <location>
        <begin position="1039"/>
        <end position="1229"/>
    </location>
</feature>
<dbReference type="Pfam" id="PF16697">
    <property type="entry name" value="Yop-YscD_cpl"/>
    <property type="match status" value="1"/>
</dbReference>
<dbReference type="SUPFAM" id="SSF52540">
    <property type="entry name" value="P-loop containing nucleoside triphosphate hydrolases"/>
    <property type="match status" value="2"/>
</dbReference>
<evidence type="ECO:0000259" key="6">
    <source>
        <dbReference type="PROSITE" id="PS50901"/>
    </source>
</evidence>